<dbReference type="EMBL" id="CCYD01000291">
    <property type="protein sequence ID" value="CEG37845.1"/>
    <property type="molecule type" value="Genomic_DNA"/>
</dbReference>
<dbReference type="RefSeq" id="XP_024574214.1">
    <property type="nucleotide sequence ID" value="XM_024723215.1"/>
</dbReference>
<name>A0A0P1ABR1_PLAHL</name>
<dbReference type="GeneID" id="36400953"/>
<dbReference type="Proteomes" id="UP000054928">
    <property type="component" value="Unassembled WGS sequence"/>
</dbReference>
<accession>A0A0P1ABR1</accession>
<evidence type="ECO:0000313" key="2">
    <source>
        <dbReference type="Proteomes" id="UP000054928"/>
    </source>
</evidence>
<organism evidence="1 2">
    <name type="scientific">Plasmopara halstedii</name>
    <name type="common">Downy mildew of sunflower</name>
    <dbReference type="NCBI Taxonomy" id="4781"/>
    <lineage>
        <taxon>Eukaryota</taxon>
        <taxon>Sar</taxon>
        <taxon>Stramenopiles</taxon>
        <taxon>Oomycota</taxon>
        <taxon>Peronosporomycetes</taxon>
        <taxon>Peronosporales</taxon>
        <taxon>Peronosporaceae</taxon>
        <taxon>Plasmopara</taxon>
    </lineage>
</organism>
<keyword evidence="2" id="KW-1185">Reference proteome</keyword>
<evidence type="ECO:0000313" key="1">
    <source>
        <dbReference type="EMBL" id="CEG37845.1"/>
    </source>
</evidence>
<reference evidence="2" key="1">
    <citation type="submission" date="2014-09" db="EMBL/GenBank/DDBJ databases">
        <authorList>
            <person name="Sharma Rahul"/>
            <person name="Thines Marco"/>
        </authorList>
    </citation>
    <scope>NUCLEOTIDE SEQUENCE [LARGE SCALE GENOMIC DNA]</scope>
</reference>
<protein>
    <submittedName>
        <fullName evidence="1">Uncharacterized protein</fullName>
    </submittedName>
</protein>
<proteinExistence type="predicted"/>
<dbReference type="AlphaFoldDB" id="A0A0P1ABR1"/>
<sequence>MYAFLSFKFQQFLPCLTCIDPNHVQYDNYIIEGSRYLEIERLQAKAFCSACETRRGHLMTNVQRHRALFEHLQLCAAFCTRYDARRRSCQILDKRFKFFAHMCCSATVHYPAVARASSLALSATFE</sequence>